<evidence type="ECO:0000313" key="1">
    <source>
        <dbReference type="EMBL" id="EDO63047.1"/>
    </source>
</evidence>
<organism evidence="1 2">
    <name type="scientific">[Clostridium] leptum DSM 753</name>
    <dbReference type="NCBI Taxonomy" id="428125"/>
    <lineage>
        <taxon>Bacteria</taxon>
        <taxon>Bacillati</taxon>
        <taxon>Bacillota</taxon>
        <taxon>Clostridia</taxon>
        <taxon>Eubacteriales</taxon>
        <taxon>Oscillospiraceae</taxon>
        <taxon>Oscillospiraceae incertae sedis</taxon>
    </lineage>
</organism>
<dbReference type="Proteomes" id="UP000003490">
    <property type="component" value="Unassembled WGS sequence"/>
</dbReference>
<proteinExistence type="predicted"/>
<protein>
    <submittedName>
        <fullName evidence="1">Uncharacterized protein</fullName>
    </submittedName>
</protein>
<dbReference type="eggNOG" id="ENOG503419P">
    <property type="taxonomic scope" value="Bacteria"/>
</dbReference>
<accession>A7VNK2</accession>
<reference evidence="1 2" key="2">
    <citation type="submission" date="2007-08" db="EMBL/GenBank/DDBJ databases">
        <authorList>
            <person name="Fulton L."/>
            <person name="Clifton S."/>
            <person name="Fulton B."/>
            <person name="Xu J."/>
            <person name="Minx P."/>
            <person name="Pepin K.H."/>
            <person name="Johnson M."/>
            <person name="Thiruvilangam P."/>
            <person name="Bhonagiri V."/>
            <person name="Nash W.E."/>
            <person name="Wang C."/>
            <person name="Mardis E.R."/>
            <person name="Wilson R.K."/>
        </authorList>
    </citation>
    <scope>NUCLEOTIDE SEQUENCE [LARGE SCALE GENOMIC DNA]</scope>
    <source>
        <strain evidence="1 2">DSM 753</strain>
    </source>
</reference>
<dbReference type="EMBL" id="ABCB02000007">
    <property type="protein sequence ID" value="EDO63047.1"/>
    <property type="molecule type" value="Genomic_DNA"/>
</dbReference>
<reference evidence="1 2" key="1">
    <citation type="submission" date="2007-08" db="EMBL/GenBank/DDBJ databases">
        <title>Draft genome sequence of Clostridium leptum (DSM 753).</title>
        <authorList>
            <person name="Sudarsanam P."/>
            <person name="Ley R."/>
            <person name="Guruge J."/>
            <person name="Turnbaugh P.J."/>
            <person name="Mahowald M."/>
            <person name="Liep D."/>
            <person name="Gordon J."/>
        </authorList>
    </citation>
    <scope>NUCLEOTIDE SEQUENCE [LARGE SCALE GENOMIC DNA]</scope>
    <source>
        <strain evidence="1 2">DSM 753</strain>
    </source>
</reference>
<evidence type="ECO:0000313" key="2">
    <source>
        <dbReference type="Proteomes" id="UP000003490"/>
    </source>
</evidence>
<dbReference type="HOGENOM" id="CLU_157109_0_0_9"/>
<sequence>MVWSARGTATRGPSALAPVRVGVPATVVAGIWLGFAAIREPMRVGAAIWTRATLRAAGSRVNQPRVKVSAADVISGLSGAGVAAGWAVEEGHTRGSAGDIERVGVGSGVGLRVRCGDGATAPVVGDETGWGWC</sequence>
<dbReference type="AlphaFoldDB" id="A7VNK2"/>
<gene>
    <name evidence="1" type="ORF">CLOLEP_00128</name>
</gene>
<comment type="caution">
    <text evidence="1">The sequence shown here is derived from an EMBL/GenBank/DDBJ whole genome shotgun (WGS) entry which is preliminary data.</text>
</comment>
<name>A7VNK2_9FIRM</name>